<name>A0A9P6BWQ4_9AGAR</name>
<dbReference type="GO" id="GO:0004222">
    <property type="term" value="F:metalloendopeptidase activity"/>
    <property type="evidence" value="ECO:0007669"/>
    <property type="project" value="InterPro"/>
</dbReference>
<organism evidence="17 18">
    <name type="scientific">Macrolepiota fuliginosa MF-IS2</name>
    <dbReference type="NCBI Taxonomy" id="1400762"/>
    <lineage>
        <taxon>Eukaryota</taxon>
        <taxon>Fungi</taxon>
        <taxon>Dikarya</taxon>
        <taxon>Basidiomycota</taxon>
        <taxon>Agaricomycotina</taxon>
        <taxon>Agaricomycetes</taxon>
        <taxon>Agaricomycetidae</taxon>
        <taxon>Agaricales</taxon>
        <taxon>Agaricineae</taxon>
        <taxon>Agaricaceae</taxon>
        <taxon>Macrolepiota</taxon>
    </lineage>
</organism>
<dbReference type="OrthoDB" id="3227768at2759"/>
<keyword evidence="3 13" id="KW-0964">Secreted</keyword>
<keyword evidence="7 13" id="KW-0378">Hydrolase</keyword>
<keyword evidence="15" id="KW-0472">Membrane</keyword>
<feature type="binding site" evidence="12">
    <location>
        <position position="463"/>
    </location>
    <ligand>
        <name>Zn(2+)</name>
        <dbReference type="ChEBI" id="CHEBI:29105"/>
        <note>catalytic</note>
    </ligand>
</feature>
<dbReference type="GO" id="GO:0006508">
    <property type="term" value="P:proteolysis"/>
    <property type="evidence" value="ECO:0007669"/>
    <property type="project" value="UniProtKB-KW"/>
</dbReference>
<accession>A0A9P6BWQ4</accession>
<dbReference type="AlphaFoldDB" id="A0A9P6BWQ4"/>
<evidence type="ECO:0000256" key="6">
    <source>
        <dbReference type="ARBA" id="ARBA00022729"/>
    </source>
</evidence>
<keyword evidence="5 12" id="KW-0479">Metal-binding</keyword>
<evidence type="ECO:0000313" key="18">
    <source>
        <dbReference type="Proteomes" id="UP000807342"/>
    </source>
</evidence>
<dbReference type="PANTHER" id="PTHR33478">
    <property type="entry name" value="EXTRACELLULAR METALLOPROTEINASE MEP"/>
    <property type="match status" value="1"/>
</dbReference>
<evidence type="ECO:0000256" key="9">
    <source>
        <dbReference type="ARBA" id="ARBA00023049"/>
    </source>
</evidence>
<keyword evidence="4 13" id="KW-0645">Protease</keyword>
<feature type="binding site" evidence="12">
    <location>
        <position position="251"/>
    </location>
    <ligand>
        <name>Zn(2+)</name>
        <dbReference type="ChEBI" id="CHEBI:29105"/>
        <note>catalytic</note>
    </ligand>
</feature>
<evidence type="ECO:0000256" key="11">
    <source>
        <dbReference type="PIRSR" id="PIRSR601842-1"/>
    </source>
</evidence>
<evidence type="ECO:0000256" key="12">
    <source>
        <dbReference type="PIRSR" id="PIRSR601842-2"/>
    </source>
</evidence>
<dbReference type="CDD" id="cd09596">
    <property type="entry name" value="M36"/>
    <property type="match status" value="1"/>
</dbReference>
<evidence type="ECO:0000256" key="13">
    <source>
        <dbReference type="RuleBase" id="RU364017"/>
    </source>
</evidence>
<dbReference type="EC" id="3.4.24.-" evidence="13"/>
<comment type="similarity">
    <text evidence="2 13">Belongs to the peptidase M36 family.</text>
</comment>
<reference evidence="17" key="1">
    <citation type="submission" date="2020-11" db="EMBL/GenBank/DDBJ databases">
        <authorList>
            <consortium name="DOE Joint Genome Institute"/>
            <person name="Ahrendt S."/>
            <person name="Riley R."/>
            <person name="Andreopoulos W."/>
            <person name="Labutti K."/>
            <person name="Pangilinan J."/>
            <person name="Ruiz-Duenas F.J."/>
            <person name="Barrasa J.M."/>
            <person name="Sanchez-Garcia M."/>
            <person name="Camarero S."/>
            <person name="Miyauchi S."/>
            <person name="Serrano A."/>
            <person name="Linde D."/>
            <person name="Babiker R."/>
            <person name="Drula E."/>
            <person name="Ayuso-Fernandez I."/>
            <person name="Pacheco R."/>
            <person name="Padilla G."/>
            <person name="Ferreira P."/>
            <person name="Barriuso J."/>
            <person name="Kellner H."/>
            <person name="Castanera R."/>
            <person name="Alfaro M."/>
            <person name="Ramirez L."/>
            <person name="Pisabarro A.G."/>
            <person name="Kuo A."/>
            <person name="Tritt A."/>
            <person name="Lipzen A."/>
            <person name="He G."/>
            <person name="Yan M."/>
            <person name="Ng V."/>
            <person name="Cullen D."/>
            <person name="Martin F."/>
            <person name="Rosso M.-N."/>
            <person name="Henrissat B."/>
            <person name="Hibbett D."/>
            <person name="Martinez A.T."/>
            <person name="Grigoriev I.V."/>
        </authorList>
    </citation>
    <scope>NUCLEOTIDE SEQUENCE</scope>
    <source>
        <strain evidence="17">MF-IS2</strain>
    </source>
</reference>
<keyword evidence="10 13" id="KW-0865">Zymogen</keyword>
<evidence type="ECO:0000259" key="16">
    <source>
        <dbReference type="Pfam" id="PF07504"/>
    </source>
</evidence>
<evidence type="ECO:0000256" key="15">
    <source>
        <dbReference type="SAM" id="Phobius"/>
    </source>
</evidence>
<keyword evidence="15" id="KW-0812">Transmembrane</keyword>
<evidence type="ECO:0000256" key="10">
    <source>
        <dbReference type="ARBA" id="ARBA00023145"/>
    </source>
</evidence>
<feature type="domain" description="FTP" evidence="16">
    <location>
        <begin position="130"/>
        <end position="165"/>
    </location>
</feature>
<feature type="binding site" evidence="12">
    <location>
        <position position="434"/>
    </location>
    <ligand>
        <name>Zn(2+)</name>
        <dbReference type="ChEBI" id="CHEBI:29105"/>
        <note>catalytic</note>
    </ligand>
</feature>
<dbReference type="EMBL" id="MU151511">
    <property type="protein sequence ID" value="KAF9443166.1"/>
    <property type="molecule type" value="Genomic_DNA"/>
</dbReference>
<sequence length="629" mass="67803">MAIYTSSSFIRSFILVIILYSSVVGFISGAPWPASVKHSTHYRRFYKRGLALEVYHPKSTFKTYSPAKTSNSSTPSFSEGNGSSFASVGDTNSNATWQLDDSAMGFVSSELGINKTSVRYHKGWSSANGKFAYMRQYIGGVPVANAVANVVYSDTSQVVSFGSSFVDTKGVTVAPSTPTVEWKDVLPGVEELFNGTRNGAAPGVEYLVKEDGSLALAHVMQIENPDTELWVEAFVCAHSGEVLSVTDFIAHATFNVVPIQKQNFFDGREFVVNPEDLQASPQGWFGNANPASGIERGNNAVIFVNGSSSSNGQRVSFTPDANNISSHAYDVNSPLDAANLGAVADNAFYVMNVMHDVSYRYGFREEQGNFQNNNFGKGGVQGDSVQVSVDDTSGVNNANFATPPIGQAPVARFFFFKTAEDLRDPAMSNDIMIHEYTHGITGRMIGGGTSRCLQTVESGGMGEGYSDMMAAWVAQTSDQVEDYKIGTYINANGIRSHPYSTNGKVNPLKYSDAAKLNEVHAIGEIWANTLFNVYADLVGERGFASNAMTEPDGLEGNVVFMRNLMDSLLLAPCNPTMLQARDAILAADNVRYNGANMCTIWGAFARKGMGVDAQESFVDGFSVPAGCNN</sequence>
<evidence type="ECO:0000256" key="8">
    <source>
        <dbReference type="ARBA" id="ARBA00022833"/>
    </source>
</evidence>
<protein>
    <recommendedName>
        <fullName evidence="13">Extracellular metalloproteinase</fullName>
        <ecNumber evidence="13">3.4.24.-</ecNumber>
    </recommendedName>
    <alternativeName>
        <fullName evidence="13">Fungalysin</fullName>
    </alternativeName>
</protein>
<dbReference type="Pfam" id="PF02128">
    <property type="entry name" value="Peptidase_M36"/>
    <property type="match status" value="1"/>
</dbReference>
<dbReference type="GO" id="GO:0008270">
    <property type="term" value="F:zinc ion binding"/>
    <property type="evidence" value="ECO:0007669"/>
    <property type="project" value="InterPro"/>
</dbReference>
<feature type="region of interest" description="Disordered" evidence="14">
    <location>
        <begin position="64"/>
        <end position="84"/>
    </location>
</feature>
<evidence type="ECO:0000256" key="7">
    <source>
        <dbReference type="ARBA" id="ARBA00022801"/>
    </source>
</evidence>
<evidence type="ECO:0000313" key="17">
    <source>
        <dbReference type="EMBL" id="KAF9443166.1"/>
    </source>
</evidence>
<proteinExistence type="inferred from homology"/>
<dbReference type="Gene3D" id="1.10.390.10">
    <property type="entry name" value="Neutral Protease Domain 2"/>
    <property type="match status" value="1"/>
</dbReference>
<evidence type="ECO:0000256" key="3">
    <source>
        <dbReference type="ARBA" id="ARBA00022525"/>
    </source>
</evidence>
<keyword evidence="8 12" id="KW-0862">Zinc</keyword>
<feature type="binding site" evidence="12">
    <location>
        <position position="438"/>
    </location>
    <ligand>
        <name>Zn(2+)</name>
        <dbReference type="ChEBI" id="CHEBI:29105"/>
        <note>catalytic</note>
    </ligand>
</feature>
<dbReference type="InterPro" id="IPR027268">
    <property type="entry name" value="Peptidase_M4/M1_CTD_sf"/>
</dbReference>
<dbReference type="Gene3D" id="3.10.170.10">
    <property type="match status" value="1"/>
</dbReference>
<feature type="transmembrane region" description="Helical" evidence="15">
    <location>
        <begin position="12"/>
        <end position="34"/>
    </location>
</feature>
<evidence type="ECO:0000256" key="4">
    <source>
        <dbReference type="ARBA" id="ARBA00022670"/>
    </source>
</evidence>
<comment type="cofactor">
    <cofactor evidence="12">
        <name>Zn(2+)</name>
        <dbReference type="ChEBI" id="CHEBI:29105"/>
    </cofactor>
    <text evidence="12">Binds 1 zinc ion per subunit.</text>
</comment>
<comment type="caution">
    <text evidence="17">The sequence shown here is derived from an EMBL/GenBank/DDBJ whole genome shotgun (WGS) entry which is preliminary data.</text>
</comment>
<dbReference type="GO" id="GO:0005615">
    <property type="term" value="C:extracellular space"/>
    <property type="evidence" value="ECO:0007669"/>
    <property type="project" value="InterPro"/>
</dbReference>
<feature type="active site" evidence="11">
    <location>
        <position position="435"/>
    </location>
</feature>
<evidence type="ECO:0000256" key="14">
    <source>
        <dbReference type="SAM" id="MobiDB-lite"/>
    </source>
</evidence>
<dbReference type="PRINTS" id="PR00999">
    <property type="entry name" value="FUNGALYSIN"/>
</dbReference>
<dbReference type="SUPFAM" id="SSF55486">
    <property type="entry name" value="Metalloproteases ('zincins'), catalytic domain"/>
    <property type="match status" value="1"/>
</dbReference>
<keyword evidence="15" id="KW-1133">Transmembrane helix</keyword>
<keyword evidence="6" id="KW-0732">Signal</keyword>
<keyword evidence="9 13" id="KW-0482">Metalloprotease</keyword>
<comment type="subcellular location">
    <subcellularLocation>
        <location evidence="1 13">Secreted</location>
    </subcellularLocation>
</comment>
<dbReference type="InterPro" id="IPR050371">
    <property type="entry name" value="Fungal_virulence_M36"/>
</dbReference>
<evidence type="ECO:0000256" key="1">
    <source>
        <dbReference type="ARBA" id="ARBA00004613"/>
    </source>
</evidence>
<evidence type="ECO:0000256" key="2">
    <source>
        <dbReference type="ARBA" id="ARBA00006006"/>
    </source>
</evidence>
<keyword evidence="18" id="KW-1185">Reference proteome</keyword>
<dbReference type="InterPro" id="IPR011096">
    <property type="entry name" value="FTP_domain"/>
</dbReference>
<evidence type="ECO:0000256" key="5">
    <source>
        <dbReference type="ARBA" id="ARBA00022723"/>
    </source>
</evidence>
<dbReference type="Proteomes" id="UP000807342">
    <property type="component" value="Unassembled WGS sequence"/>
</dbReference>
<dbReference type="PANTHER" id="PTHR33478:SF1">
    <property type="entry name" value="EXTRACELLULAR METALLOPROTEINASE MEP"/>
    <property type="match status" value="1"/>
</dbReference>
<dbReference type="Pfam" id="PF07504">
    <property type="entry name" value="FTP"/>
    <property type="match status" value="1"/>
</dbReference>
<gene>
    <name evidence="17" type="ORF">P691DRAFT_713629</name>
</gene>
<dbReference type="InterPro" id="IPR001842">
    <property type="entry name" value="Peptidase_M36"/>
</dbReference>